<feature type="domain" description="C2H2-type" evidence="2">
    <location>
        <begin position="265"/>
        <end position="294"/>
    </location>
</feature>
<evidence type="ECO:0000313" key="4">
    <source>
        <dbReference type="Proteomes" id="UP000001997"/>
    </source>
</evidence>
<accession>A5DAH6</accession>
<keyword evidence="1" id="KW-0479">Metal-binding</keyword>
<keyword evidence="4" id="KW-1185">Reference proteome</keyword>
<keyword evidence="1" id="KW-0863">Zinc-finger</keyword>
<dbReference type="OrthoDB" id="6910977at2759"/>
<proteinExistence type="predicted"/>
<dbReference type="SMART" id="SM00355">
    <property type="entry name" value="ZnF_C2H2"/>
    <property type="match status" value="3"/>
</dbReference>
<dbReference type="Proteomes" id="UP000001997">
    <property type="component" value="Unassembled WGS sequence"/>
</dbReference>
<dbReference type="GO" id="GO:0008270">
    <property type="term" value="F:zinc ion binding"/>
    <property type="evidence" value="ECO:0007669"/>
    <property type="project" value="UniProtKB-KW"/>
</dbReference>
<evidence type="ECO:0000313" key="3">
    <source>
        <dbReference type="EMBL" id="EDK36183.2"/>
    </source>
</evidence>
<dbReference type="eggNOG" id="KOG1721">
    <property type="taxonomic scope" value="Eukaryota"/>
</dbReference>
<dbReference type="InParanoid" id="A5DAH6"/>
<reference evidence="3 4" key="1">
    <citation type="journal article" date="2009" name="Nature">
        <title>Evolution of pathogenicity and sexual reproduction in eight Candida genomes.</title>
        <authorList>
            <person name="Butler G."/>
            <person name="Rasmussen M.D."/>
            <person name="Lin M.F."/>
            <person name="Santos M.A."/>
            <person name="Sakthikumar S."/>
            <person name="Munro C.A."/>
            <person name="Rheinbay E."/>
            <person name="Grabherr M."/>
            <person name="Forche A."/>
            <person name="Reedy J.L."/>
            <person name="Agrafioti I."/>
            <person name="Arnaud M.B."/>
            <person name="Bates S."/>
            <person name="Brown A.J."/>
            <person name="Brunke S."/>
            <person name="Costanzo M.C."/>
            <person name="Fitzpatrick D.A."/>
            <person name="de Groot P.W."/>
            <person name="Harris D."/>
            <person name="Hoyer L.L."/>
            <person name="Hube B."/>
            <person name="Klis F.M."/>
            <person name="Kodira C."/>
            <person name="Lennard N."/>
            <person name="Logue M.E."/>
            <person name="Martin R."/>
            <person name="Neiman A.M."/>
            <person name="Nikolaou E."/>
            <person name="Quail M.A."/>
            <person name="Quinn J."/>
            <person name="Santos M.C."/>
            <person name="Schmitzberger F.F."/>
            <person name="Sherlock G."/>
            <person name="Shah P."/>
            <person name="Silverstein K.A."/>
            <person name="Skrzypek M.S."/>
            <person name="Soll D."/>
            <person name="Staggs R."/>
            <person name="Stansfield I."/>
            <person name="Stumpf M.P."/>
            <person name="Sudbery P.E."/>
            <person name="Srikantha T."/>
            <person name="Zeng Q."/>
            <person name="Berman J."/>
            <person name="Berriman M."/>
            <person name="Heitman J."/>
            <person name="Gow N.A."/>
            <person name="Lorenz M.C."/>
            <person name="Birren B.W."/>
            <person name="Kellis M."/>
            <person name="Cuomo C.A."/>
        </authorList>
    </citation>
    <scope>NUCLEOTIDE SEQUENCE [LARGE SCALE GENOMIC DNA]</scope>
    <source>
        <strain evidence="4">ATCC 6260 / CBS 566 / DSM 6381 / JCM 1539 / NBRC 10279 / NRRL Y-324</strain>
    </source>
</reference>
<dbReference type="EMBL" id="CH408155">
    <property type="protein sequence ID" value="EDK36183.2"/>
    <property type="molecule type" value="Genomic_DNA"/>
</dbReference>
<dbReference type="VEuPathDB" id="FungiDB:PGUG_00281"/>
<dbReference type="RefSeq" id="XP_001486904.2">
    <property type="nucleotide sequence ID" value="XM_001486854.1"/>
</dbReference>
<name>A5DAH6_PICGU</name>
<dbReference type="STRING" id="294746.A5DAH6"/>
<gene>
    <name evidence="3" type="ORF">PGUG_00281</name>
</gene>
<dbReference type="KEGG" id="pgu:PGUG_00281"/>
<dbReference type="Gene3D" id="3.30.160.60">
    <property type="entry name" value="Classic Zinc Finger"/>
    <property type="match status" value="1"/>
</dbReference>
<protein>
    <recommendedName>
        <fullName evidence="2">C2H2-type domain-containing protein</fullName>
    </recommendedName>
</protein>
<dbReference type="PROSITE" id="PS00028">
    <property type="entry name" value="ZINC_FINGER_C2H2_1"/>
    <property type="match status" value="1"/>
</dbReference>
<dbReference type="PROSITE" id="PS50157">
    <property type="entry name" value="ZINC_FINGER_C2H2_2"/>
    <property type="match status" value="1"/>
</dbReference>
<organism evidence="3 4">
    <name type="scientific">Meyerozyma guilliermondii (strain ATCC 6260 / CBS 566 / DSM 6381 / JCM 1539 / NBRC 10279 / NRRL Y-324)</name>
    <name type="common">Yeast</name>
    <name type="synonym">Candida guilliermondii</name>
    <dbReference type="NCBI Taxonomy" id="294746"/>
    <lineage>
        <taxon>Eukaryota</taxon>
        <taxon>Fungi</taxon>
        <taxon>Dikarya</taxon>
        <taxon>Ascomycota</taxon>
        <taxon>Saccharomycotina</taxon>
        <taxon>Pichiomycetes</taxon>
        <taxon>Debaryomycetaceae</taxon>
        <taxon>Meyerozyma</taxon>
    </lineage>
</organism>
<sequence>MEFVSDLNWTYEPELDPMLACPVNPAPGRLGGPFGFYVDFESNCLVKDNINLNLKLGSAMYSSPVRGSPMTIDTATFEPHPLGLGIDYSGDQMASSELDHATYFDIYSRLTESSSSDSLFSMSNDDLSEPETVHVEELEPKIPEPILTGASPIMERAQYRPKLVDLLRSQFSPEEIKSFGTCLLQCTHCTEEFHHHLDFALHLDRIRQNRPFKCPLKSCPWNVLGHTRKMDLRRHCMAHFPKGKAGREIETVSPEERQRIMEMVFPCHLNCGKYFYRKDSLKRHIKLLHENEGAKARKRAKK</sequence>
<evidence type="ECO:0000256" key="1">
    <source>
        <dbReference type="PROSITE-ProRule" id="PRU00042"/>
    </source>
</evidence>
<dbReference type="InterPro" id="IPR013087">
    <property type="entry name" value="Znf_C2H2_type"/>
</dbReference>
<keyword evidence="1" id="KW-0862">Zinc</keyword>
<evidence type="ECO:0000259" key="2">
    <source>
        <dbReference type="PROSITE" id="PS50157"/>
    </source>
</evidence>
<dbReference type="HOGENOM" id="CLU_921700_0_0_1"/>
<dbReference type="GeneID" id="5129293"/>
<dbReference type="AlphaFoldDB" id="A5DAH6"/>